<dbReference type="InterPro" id="IPR029060">
    <property type="entry name" value="PIN-like_dom_sf"/>
</dbReference>
<proteinExistence type="inferred from homology"/>
<dbReference type="GO" id="GO:0004518">
    <property type="term" value="F:nuclease activity"/>
    <property type="evidence" value="ECO:0007669"/>
    <property type="project" value="UniProtKB-KW"/>
</dbReference>
<evidence type="ECO:0000256" key="4">
    <source>
        <dbReference type="ARBA" id="ARBA00022723"/>
    </source>
</evidence>
<feature type="domain" description="PIN" evidence="8">
    <location>
        <begin position="2"/>
        <end position="123"/>
    </location>
</feature>
<gene>
    <name evidence="9" type="ORF">FB555_001644</name>
</gene>
<evidence type="ECO:0000256" key="6">
    <source>
        <dbReference type="ARBA" id="ARBA00022842"/>
    </source>
</evidence>
<dbReference type="Gene3D" id="3.40.50.1010">
    <property type="entry name" value="5'-nuclease"/>
    <property type="match status" value="1"/>
</dbReference>
<keyword evidence="2" id="KW-1277">Toxin-antitoxin system</keyword>
<keyword evidence="3" id="KW-0540">Nuclease</keyword>
<dbReference type="SUPFAM" id="SSF88723">
    <property type="entry name" value="PIN domain-like"/>
    <property type="match status" value="1"/>
</dbReference>
<evidence type="ECO:0000256" key="5">
    <source>
        <dbReference type="ARBA" id="ARBA00022801"/>
    </source>
</evidence>
<name>A0A7W3JUS3_9MICO</name>
<dbReference type="PANTHER" id="PTHR33653:SF1">
    <property type="entry name" value="RIBONUCLEASE VAPC2"/>
    <property type="match status" value="1"/>
</dbReference>
<keyword evidence="5" id="KW-0378">Hydrolase</keyword>
<dbReference type="GO" id="GO:0046872">
    <property type="term" value="F:metal ion binding"/>
    <property type="evidence" value="ECO:0007669"/>
    <property type="project" value="UniProtKB-KW"/>
</dbReference>
<organism evidence="9 10">
    <name type="scientific">Alpinimonas psychrophila</name>
    <dbReference type="NCBI Taxonomy" id="748908"/>
    <lineage>
        <taxon>Bacteria</taxon>
        <taxon>Bacillati</taxon>
        <taxon>Actinomycetota</taxon>
        <taxon>Actinomycetes</taxon>
        <taxon>Micrococcales</taxon>
        <taxon>Microbacteriaceae</taxon>
        <taxon>Alpinimonas</taxon>
    </lineage>
</organism>
<dbReference type="Pfam" id="PF01850">
    <property type="entry name" value="PIN"/>
    <property type="match status" value="1"/>
</dbReference>
<dbReference type="EMBL" id="JACGWU010000005">
    <property type="protein sequence ID" value="MBA8829535.1"/>
    <property type="molecule type" value="Genomic_DNA"/>
</dbReference>
<evidence type="ECO:0000256" key="7">
    <source>
        <dbReference type="ARBA" id="ARBA00038093"/>
    </source>
</evidence>
<dbReference type="InterPro" id="IPR002716">
    <property type="entry name" value="PIN_dom"/>
</dbReference>
<evidence type="ECO:0000256" key="3">
    <source>
        <dbReference type="ARBA" id="ARBA00022722"/>
    </source>
</evidence>
<comment type="caution">
    <text evidence="9">The sequence shown here is derived from an EMBL/GenBank/DDBJ whole genome shotgun (WGS) entry which is preliminary data.</text>
</comment>
<reference evidence="9 10" key="1">
    <citation type="submission" date="2020-07" db="EMBL/GenBank/DDBJ databases">
        <title>Sequencing the genomes of 1000 actinobacteria strains.</title>
        <authorList>
            <person name="Klenk H.-P."/>
        </authorList>
    </citation>
    <scope>NUCLEOTIDE SEQUENCE [LARGE SCALE GENOMIC DNA]</scope>
    <source>
        <strain evidence="9 10">DSM 23737</strain>
    </source>
</reference>
<comment type="similarity">
    <text evidence="7">Belongs to the PINc/VapC protein family.</text>
</comment>
<keyword evidence="6" id="KW-0460">Magnesium</keyword>
<dbReference type="RefSeq" id="WP_182484963.1">
    <property type="nucleotide sequence ID" value="NZ_JACGWU010000005.1"/>
</dbReference>
<dbReference type="Proteomes" id="UP000524237">
    <property type="component" value="Unassembled WGS sequence"/>
</dbReference>
<evidence type="ECO:0000256" key="1">
    <source>
        <dbReference type="ARBA" id="ARBA00001946"/>
    </source>
</evidence>
<comment type="cofactor">
    <cofactor evidence="1">
        <name>Mg(2+)</name>
        <dbReference type="ChEBI" id="CHEBI:18420"/>
    </cofactor>
</comment>
<evidence type="ECO:0000313" key="9">
    <source>
        <dbReference type="EMBL" id="MBA8829535.1"/>
    </source>
</evidence>
<keyword evidence="10" id="KW-1185">Reference proteome</keyword>
<dbReference type="PANTHER" id="PTHR33653">
    <property type="entry name" value="RIBONUCLEASE VAPC2"/>
    <property type="match status" value="1"/>
</dbReference>
<evidence type="ECO:0000256" key="2">
    <source>
        <dbReference type="ARBA" id="ARBA00022649"/>
    </source>
</evidence>
<accession>A0A7W3JUS3</accession>
<dbReference type="AlphaFoldDB" id="A0A7W3JUS3"/>
<dbReference type="InterPro" id="IPR050556">
    <property type="entry name" value="Type_II_TA_system_RNase"/>
</dbReference>
<evidence type="ECO:0000313" key="10">
    <source>
        <dbReference type="Proteomes" id="UP000524237"/>
    </source>
</evidence>
<keyword evidence="4" id="KW-0479">Metal-binding</keyword>
<evidence type="ECO:0000259" key="8">
    <source>
        <dbReference type="Pfam" id="PF01850"/>
    </source>
</evidence>
<dbReference type="GO" id="GO:0016787">
    <property type="term" value="F:hydrolase activity"/>
    <property type="evidence" value="ECO:0007669"/>
    <property type="project" value="UniProtKB-KW"/>
</dbReference>
<sequence>MIIIDTNVVSELTRKSQHPQFVLWFDRHVGRDLFLTATIVGELVRGVAILPDGQRKMDLTASVMDVILEDFAQFVVPFDRLAAYEWGELVAEQQRRGRTLSFADSQIAAVCLAQGASLATRNTSDFEGLGLDLIDPWA</sequence>
<dbReference type="CDD" id="cd18731">
    <property type="entry name" value="PIN_NgFitB-like"/>
    <property type="match status" value="1"/>
</dbReference>
<protein>
    <recommendedName>
        <fullName evidence="8">PIN domain-containing protein</fullName>
    </recommendedName>
</protein>